<dbReference type="Gene3D" id="3.40.47.10">
    <property type="match status" value="2"/>
</dbReference>
<evidence type="ECO:0000256" key="10">
    <source>
        <dbReference type="ARBA" id="ARBA00023098"/>
    </source>
</evidence>
<evidence type="ECO:0000256" key="2">
    <source>
        <dbReference type="ARBA" id="ARBA00005194"/>
    </source>
</evidence>
<sequence>MRRVVITGMGIVSSLGHNQSQVTESLRHSRSGIGFSQEHAEAGLRSHVSGQISLDLPALIPRKLLRFMCPASAYTYLAMQEAIKQADLTEADIRKHATGIVMGSGGASTGELIDAIDTQRSRGIKRVGPYRVPRTMGSAINASLATAFGITGVNYGMTSACATSAHCIGHARDLVAWGRQDIVFAGGGEDIHWTLSLLFDAMGALSTRYNDKPQVASRTYDQDRDGFVISGGGGVVVVEALDHALARGANILAEIVGFGATSDGADMVAPSGEGATRCMQQALAGVEGPVSYVNTHGTSTPGGDIVELKAMREVFGDRMPPLSSTKPLSGHALGAAGVHEAIYCLLMQQQGFITPSANIDNLDPDAEGYPVVRQRREAPLPLVMSNSFGFGGTNASLVFQQSEQLSP</sequence>
<evidence type="ECO:0000259" key="19">
    <source>
        <dbReference type="PROSITE" id="PS52004"/>
    </source>
</evidence>
<keyword evidence="8 18" id="KW-0808">Transferase</keyword>
<evidence type="ECO:0000313" key="21">
    <source>
        <dbReference type="Proteomes" id="UP000298049"/>
    </source>
</evidence>
<evidence type="ECO:0000256" key="6">
    <source>
        <dbReference type="ARBA" id="ARBA00022490"/>
    </source>
</evidence>
<name>A0A4P7XKB8_9ALTE</name>
<dbReference type="GO" id="GO:0006633">
    <property type="term" value="P:fatty acid biosynthetic process"/>
    <property type="evidence" value="ECO:0007669"/>
    <property type="project" value="UniProtKB-UniPathway"/>
</dbReference>
<dbReference type="RefSeq" id="WP_136550283.1">
    <property type="nucleotide sequence ID" value="NZ_CP031093.1"/>
</dbReference>
<dbReference type="Pfam" id="PF02801">
    <property type="entry name" value="Ketoacyl-synt_C"/>
    <property type="match status" value="1"/>
</dbReference>
<comment type="catalytic activity">
    <reaction evidence="16">
        <text>(3Z)-decenoyl-[ACP] + malonyl-[ACP] + H(+) = 3-oxo-(5Z)-dodecenoyl-[ACP] + holo-[ACP] + CO2</text>
        <dbReference type="Rhea" id="RHEA:54940"/>
        <dbReference type="Rhea" id="RHEA-COMP:9623"/>
        <dbReference type="Rhea" id="RHEA-COMP:9685"/>
        <dbReference type="Rhea" id="RHEA-COMP:9927"/>
        <dbReference type="Rhea" id="RHEA-COMP:14042"/>
        <dbReference type="ChEBI" id="CHEBI:15378"/>
        <dbReference type="ChEBI" id="CHEBI:16526"/>
        <dbReference type="ChEBI" id="CHEBI:64479"/>
        <dbReference type="ChEBI" id="CHEBI:78449"/>
        <dbReference type="ChEBI" id="CHEBI:78798"/>
        <dbReference type="ChEBI" id="CHEBI:138410"/>
    </reaction>
    <physiologicalReaction direction="left-to-right" evidence="16">
        <dbReference type="Rhea" id="RHEA:54941"/>
    </physiologicalReaction>
</comment>
<dbReference type="InterPro" id="IPR016039">
    <property type="entry name" value="Thiolase-like"/>
</dbReference>
<comment type="subunit">
    <text evidence="4">Homodimer.</text>
</comment>
<evidence type="ECO:0000313" key="20">
    <source>
        <dbReference type="EMBL" id="QCF27571.1"/>
    </source>
</evidence>
<evidence type="ECO:0000256" key="14">
    <source>
        <dbReference type="ARBA" id="ARBA00041620"/>
    </source>
</evidence>
<evidence type="ECO:0000256" key="13">
    <source>
        <dbReference type="ARBA" id="ARBA00039450"/>
    </source>
</evidence>
<reference evidence="20 21" key="1">
    <citation type="submission" date="2018-07" db="EMBL/GenBank/DDBJ databases">
        <title>Marsedoiliclastica nanhaica gen. nov. sp. nov., a novel marine hydrocarbonoclastic bacterium isolated from an in-situ enriched hydrocarbon-degrading consortium in deep-sea sediment.</title>
        <authorList>
            <person name="Dong C."/>
            <person name="Ma T."/>
            <person name="Liu R."/>
            <person name="Shao Z."/>
        </authorList>
    </citation>
    <scope>NUCLEOTIDE SEQUENCE [LARGE SCALE GENOMIC DNA]</scope>
    <source>
        <strain evidence="21">soil36-7</strain>
    </source>
</reference>
<evidence type="ECO:0000256" key="7">
    <source>
        <dbReference type="ARBA" id="ARBA00022516"/>
    </source>
</evidence>
<evidence type="ECO:0000256" key="11">
    <source>
        <dbReference type="ARBA" id="ARBA00023160"/>
    </source>
</evidence>
<gene>
    <name evidence="20" type="ORF">soil367_17500</name>
</gene>
<dbReference type="UniPathway" id="UPA00094"/>
<dbReference type="PROSITE" id="PS52004">
    <property type="entry name" value="KS3_2"/>
    <property type="match status" value="1"/>
</dbReference>
<feature type="domain" description="Ketosynthase family 3 (KS3)" evidence="19">
    <location>
        <begin position="1"/>
        <end position="401"/>
    </location>
</feature>
<dbReference type="InterPro" id="IPR018201">
    <property type="entry name" value="Ketoacyl_synth_AS"/>
</dbReference>
<evidence type="ECO:0000256" key="18">
    <source>
        <dbReference type="RuleBase" id="RU003694"/>
    </source>
</evidence>
<keyword evidence="12" id="KW-0012">Acyltransferase</keyword>
<dbReference type="PROSITE" id="PS00606">
    <property type="entry name" value="KS3_1"/>
    <property type="match status" value="1"/>
</dbReference>
<dbReference type="GO" id="GO:0004315">
    <property type="term" value="F:3-oxoacyl-[acyl-carrier-protein] synthase activity"/>
    <property type="evidence" value="ECO:0007669"/>
    <property type="project" value="UniProtKB-EC"/>
</dbReference>
<evidence type="ECO:0000256" key="9">
    <source>
        <dbReference type="ARBA" id="ARBA00022832"/>
    </source>
</evidence>
<evidence type="ECO:0000256" key="8">
    <source>
        <dbReference type="ARBA" id="ARBA00022679"/>
    </source>
</evidence>
<evidence type="ECO:0000256" key="3">
    <source>
        <dbReference type="ARBA" id="ARBA00008467"/>
    </source>
</evidence>
<keyword evidence="10" id="KW-0443">Lipid metabolism</keyword>
<dbReference type="KEGG" id="hmi:soil367_17500"/>
<evidence type="ECO:0000256" key="1">
    <source>
        <dbReference type="ARBA" id="ARBA00004496"/>
    </source>
</evidence>
<dbReference type="NCBIfam" id="NF005935">
    <property type="entry name" value="PRK07967.1"/>
    <property type="match status" value="1"/>
</dbReference>
<evidence type="ECO:0000256" key="15">
    <source>
        <dbReference type="ARBA" id="ARBA00042143"/>
    </source>
</evidence>
<keyword evidence="6" id="KW-0963">Cytoplasm</keyword>
<evidence type="ECO:0000256" key="16">
    <source>
        <dbReference type="ARBA" id="ARBA00048121"/>
    </source>
</evidence>
<keyword evidence="21" id="KW-1185">Reference proteome</keyword>
<dbReference type="InterPro" id="IPR014031">
    <property type="entry name" value="Ketoacyl_synth_C"/>
</dbReference>
<dbReference type="SUPFAM" id="SSF53901">
    <property type="entry name" value="Thiolase-like"/>
    <property type="match status" value="2"/>
</dbReference>
<dbReference type="OrthoDB" id="9808669at2"/>
<dbReference type="GO" id="GO:0005829">
    <property type="term" value="C:cytosol"/>
    <property type="evidence" value="ECO:0007669"/>
    <property type="project" value="TreeGrafter"/>
</dbReference>
<dbReference type="FunFam" id="3.40.47.10:FF:000006">
    <property type="entry name" value="3-oxoacyl-[acyl-carrier-protein] synthase I"/>
    <property type="match status" value="1"/>
</dbReference>
<dbReference type="PANTHER" id="PTHR11712">
    <property type="entry name" value="POLYKETIDE SYNTHASE-RELATED"/>
    <property type="match status" value="1"/>
</dbReference>
<comment type="subcellular location">
    <subcellularLocation>
        <location evidence="1">Cytoplasm</location>
    </subcellularLocation>
</comment>
<evidence type="ECO:0000256" key="4">
    <source>
        <dbReference type="ARBA" id="ARBA00011738"/>
    </source>
</evidence>
<dbReference type="PANTHER" id="PTHR11712:SF306">
    <property type="entry name" value="3-OXOACYL-[ACYL-CARRIER-PROTEIN] SYNTHASE 1"/>
    <property type="match status" value="1"/>
</dbReference>
<dbReference type="InterPro" id="IPR000794">
    <property type="entry name" value="Beta-ketoacyl_synthase"/>
</dbReference>
<dbReference type="EMBL" id="CP031093">
    <property type="protein sequence ID" value="QCF27571.1"/>
    <property type="molecule type" value="Genomic_DNA"/>
</dbReference>
<dbReference type="CDD" id="cd00834">
    <property type="entry name" value="KAS_I_II"/>
    <property type="match status" value="1"/>
</dbReference>
<accession>A0A4P7XKB8</accession>
<comment type="pathway">
    <text evidence="2">Lipid metabolism; fatty acid biosynthesis.</text>
</comment>
<dbReference type="SMART" id="SM00825">
    <property type="entry name" value="PKS_KS"/>
    <property type="match status" value="1"/>
</dbReference>
<dbReference type="Proteomes" id="UP000298049">
    <property type="component" value="Chromosome"/>
</dbReference>
<dbReference type="AlphaFoldDB" id="A0A4P7XKB8"/>
<keyword evidence="11" id="KW-0275">Fatty acid biosynthesis</keyword>
<proteinExistence type="inferred from homology"/>
<keyword evidence="9" id="KW-0276">Fatty acid metabolism</keyword>
<organism evidence="20 21">
    <name type="scientific">Hydrocarboniclastica marina</name>
    <dbReference type="NCBI Taxonomy" id="2259620"/>
    <lineage>
        <taxon>Bacteria</taxon>
        <taxon>Pseudomonadati</taxon>
        <taxon>Pseudomonadota</taxon>
        <taxon>Gammaproteobacteria</taxon>
        <taxon>Alteromonadales</taxon>
        <taxon>Alteromonadaceae</taxon>
        <taxon>Hydrocarboniclastica</taxon>
    </lineage>
</organism>
<protein>
    <recommendedName>
        <fullName evidence="13">3-oxoacyl-[acyl-carrier-protein] synthase 1</fullName>
        <ecNumber evidence="5">2.3.1.41</ecNumber>
    </recommendedName>
    <alternativeName>
        <fullName evidence="14">3-oxoacyl-[acyl-carrier-protein] synthase I</fullName>
    </alternativeName>
    <alternativeName>
        <fullName evidence="15">Beta-ketoacyl-ACP synthase I</fullName>
    </alternativeName>
</protein>
<evidence type="ECO:0000256" key="12">
    <source>
        <dbReference type="ARBA" id="ARBA00023315"/>
    </source>
</evidence>
<comment type="similarity">
    <text evidence="3 18">Belongs to the thiolase-like superfamily. Beta-ketoacyl-ACP synthases family.</text>
</comment>
<comment type="catalytic activity">
    <reaction evidence="17">
        <text>a fatty acyl-[ACP] + malonyl-[ACP] + H(+) = a 3-oxoacyl-[ACP] + holo-[ACP] + CO2</text>
        <dbReference type="Rhea" id="RHEA:22836"/>
        <dbReference type="Rhea" id="RHEA-COMP:9623"/>
        <dbReference type="Rhea" id="RHEA-COMP:9685"/>
        <dbReference type="Rhea" id="RHEA-COMP:9916"/>
        <dbReference type="Rhea" id="RHEA-COMP:14125"/>
        <dbReference type="ChEBI" id="CHEBI:15378"/>
        <dbReference type="ChEBI" id="CHEBI:16526"/>
        <dbReference type="ChEBI" id="CHEBI:64479"/>
        <dbReference type="ChEBI" id="CHEBI:78449"/>
        <dbReference type="ChEBI" id="CHEBI:78776"/>
        <dbReference type="ChEBI" id="CHEBI:138651"/>
        <dbReference type="EC" id="2.3.1.41"/>
    </reaction>
    <physiologicalReaction direction="left-to-right" evidence="17">
        <dbReference type="Rhea" id="RHEA:22837"/>
    </physiologicalReaction>
</comment>
<dbReference type="EC" id="2.3.1.41" evidence="5"/>
<keyword evidence="7" id="KW-0444">Lipid biosynthesis</keyword>
<evidence type="ECO:0000256" key="5">
    <source>
        <dbReference type="ARBA" id="ARBA00013191"/>
    </source>
</evidence>
<evidence type="ECO:0000256" key="17">
    <source>
        <dbReference type="ARBA" id="ARBA00048506"/>
    </source>
</evidence>
<dbReference type="InterPro" id="IPR014030">
    <property type="entry name" value="Ketoacyl_synth_N"/>
</dbReference>
<dbReference type="Pfam" id="PF00109">
    <property type="entry name" value="ketoacyl-synt"/>
    <property type="match status" value="1"/>
</dbReference>
<dbReference type="InterPro" id="IPR020841">
    <property type="entry name" value="PKS_Beta-ketoAc_synthase_dom"/>
</dbReference>